<dbReference type="InterPro" id="IPR018466">
    <property type="entry name" value="Kre9/Knh1-like_N"/>
</dbReference>
<accession>A0AAV9MU03</accession>
<dbReference type="EMBL" id="JAVRRD010000039">
    <property type="protein sequence ID" value="KAK5045129.1"/>
    <property type="molecule type" value="Genomic_DNA"/>
</dbReference>
<evidence type="ECO:0000313" key="5">
    <source>
        <dbReference type="EMBL" id="KAK5045129.1"/>
    </source>
</evidence>
<gene>
    <name evidence="5" type="ORF">LTR84_009462</name>
</gene>
<evidence type="ECO:0000256" key="3">
    <source>
        <dbReference type="SAM" id="SignalP"/>
    </source>
</evidence>
<dbReference type="RefSeq" id="XP_064700765.1">
    <property type="nucleotide sequence ID" value="XM_064853002.1"/>
</dbReference>
<dbReference type="InterPro" id="IPR052982">
    <property type="entry name" value="SRP1/TIP1-like"/>
</dbReference>
<keyword evidence="1 3" id="KW-0732">Signal</keyword>
<protein>
    <recommendedName>
        <fullName evidence="4">Yeast cell wall synthesis Kre9/Knh1-like N-terminal domain-containing protein</fullName>
    </recommendedName>
</protein>
<evidence type="ECO:0000259" key="4">
    <source>
        <dbReference type="Pfam" id="PF10342"/>
    </source>
</evidence>
<name>A0AAV9MU03_9EURO</name>
<proteinExistence type="predicted"/>
<dbReference type="Proteomes" id="UP001358417">
    <property type="component" value="Unassembled WGS sequence"/>
</dbReference>
<dbReference type="Pfam" id="PF10342">
    <property type="entry name" value="Kre9_KNH"/>
    <property type="match status" value="1"/>
</dbReference>
<feature type="chain" id="PRO_5043395784" description="Yeast cell wall synthesis Kre9/Knh1-like N-terminal domain-containing protein" evidence="3">
    <location>
        <begin position="19"/>
        <end position="226"/>
    </location>
</feature>
<evidence type="ECO:0000256" key="2">
    <source>
        <dbReference type="SAM" id="MobiDB-lite"/>
    </source>
</evidence>
<dbReference type="PANTHER" id="PTHR40633:SF1">
    <property type="entry name" value="GPI ANCHORED SERINE-THREONINE RICH PROTEIN (AFU_ORTHOLOGUE AFUA_1G03630)"/>
    <property type="match status" value="1"/>
</dbReference>
<comment type="caution">
    <text evidence="5">The sequence shown here is derived from an EMBL/GenBank/DDBJ whole genome shotgun (WGS) entry which is preliminary data.</text>
</comment>
<feature type="compositionally biased region" description="Low complexity" evidence="2">
    <location>
        <begin position="122"/>
        <end position="199"/>
    </location>
</feature>
<evidence type="ECO:0000256" key="1">
    <source>
        <dbReference type="ARBA" id="ARBA00022729"/>
    </source>
</evidence>
<feature type="domain" description="Yeast cell wall synthesis Kre9/Knh1-like N-terminal" evidence="4">
    <location>
        <begin position="32"/>
        <end position="116"/>
    </location>
</feature>
<dbReference type="GeneID" id="89977621"/>
<dbReference type="PANTHER" id="PTHR40633">
    <property type="entry name" value="MATRIX PROTEIN, PUTATIVE (AFU_ORTHOLOGUE AFUA_8G05410)-RELATED"/>
    <property type="match status" value="1"/>
</dbReference>
<keyword evidence="6" id="KW-1185">Reference proteome</keyword>
<dbReference type="AlphaFoldDB" id="A0AAV9MU03"/>
<feature type="region of interest" description="Disordered" evidence="2">
    <location>
        <begin position="122"/>
        <end position="200"/>
    </location>
</feature>
<reference evidence="5 6" key="1">
    <citation type="submission" date="2023-08" db="EMBL/GenBank/DDBJ databases">
        <title>Black Yeasts Isolated from many extreme environments.</title>
        <authorList>
            <person name="Coleine C."/>
            <person name="Stajich J.E."/>
            <person name="Selbmann L."/>
        </authorList>
    </citation>
    <scope>NUCLEOTIDE SEQUENCE [LARGE SCALE GENOMIC DNA]</scope>
    <source>
        <strain evidence="5 6">CCFEE 5792</strain>
    </source>
</reference>
<evidence type="ECO:0000313" key="6">
    <source>
        <dbReference type="Proteomes" id="UP001358417"/>
    </source>
</evidence>
<organism evidence="5 6">
    <name type="scientific">Exophiala bonariae</name>
    <dbReference type="NCBI Taxonomy" id="1690606"/>
    <lineage>
        <taxon>Eukaryota</taxon>
        <taxon>Fungi</taxon>
        <taxon>Dikarya</taxon>
        <taxon>Ascomycota</taxon>
        <taxon>Pezizomycotina</taxon>
        <taxon>Eurotiomycetes</taxon>
        <taxon>Chaetothyriomycetidae</taxon>
        <taxon>Chaetothyriales</taxon>
        <taxon>Herpotrichiellaceae</taxon>
        <taxon>Exophiala</taxon>
    </lineage>
</organism>
<feature type="signal peptide" evidence="3">
    <location>
        <begin position="1"/>
        <end position="18"/>
    </location>
</feature>
<sequence length="226" mass="21928">MRFFATIATALLATVVAAQNNAISIPEGSSTLEVAAGQPLTIDWTNPSSGTITIKLVQQPITPDSGVVLASGIPASIGSATLQIPDAADVNSFQYTIEIIDDTNTSNINFSPNFGITGATGTATGSASTASVTGSTASTGSNTASSTGTATESTDSSAATTTDSTSSGSTRSATTSGSSTSTRASSSTTASAASQTTSAPTGNAAVAMKVQGGVFAVAVGVVVAVL</sequence>